<dbReference type="Proteomes" id="UP001285441">
    <property type="component" value="Unassembled WGS sequence"/>
</dbReference>
<keyword evidence="2" id="KW-1185">Reference proteome</keyword>
<accession>A0AAE0U555</accession>
<protein>
    <submittedName>
        <fullName evidence="1">Uncharacterized protein</fullName>
    </submittedName>
</protein>
<evidence type="ECO:0000313" key="2">
    <source>
        <dbReference type="Proteomes" id="UP001285441"/>
    </source>
</evidence>
<proteinExistence type="predicted"/>
<organism evidence="1 2">
    <name type="scientific">Podospora didyma</name>
    <dbReference type="NCBI Taxonomy" id="330526"/>
    <lineage>
        <taxon>Eukaryota</taxon>
        <taxon>Fungi</taxon>
        <taxon>Dikarya</taxon>
        <taxon>Ascomycota</taxon>
        <taxon>Pezizomycotina</taxon>
        <taxon>Sordariomycetes</taxon>
        <taxon>Sordariomycetidae</taxon>
        <taxon>Sordariales</taxon>
        <taxon>Podosporaceae</taxon>
        <taxon>Podospora</taxon>
    </lineage>
</organism>
<reference evidence="1" key="2">
    <citation type="submission" date="2023-06" db="EMBL/GenBank/DDBJ databases">
        <authorList>
            <consortium name="Lawrence Berkeley National Laboratory"/>
            <person name="Haridas S."/>
            <person name="Hensen N."/>
            <person name="Bonometti L."/>
            <person name="Westerberg I."/>
            <person name="Brannstrom I.O."/>
            <person name="Guillou S."/>
            <person name="Cros-Aarteil S."/>
            <person name="Calhoun S."/>
            <person name="Kuo A."/>
            <person name="Mondo S."/>
            <person name="Pangilinan J."/>
            <person name="Riley R."/>
            <person name="LaButti K."/>
            <person name="Andreopoulos B."/>
            <person name="Lipzen A."/>
            <person name="Chen C."/>
            <person name="Yanf M."/>
            <person name="Daum C."/>
            <person name="Ng V."/>
            <person name="Clum A."/>
            <person name="Steindorff A."/>
            <person name="Ohm R."/>
            <person name="Martin F."/>
            <person name="Silar P."/>
            <person name="Natvig D."/>
            <person name="Lalanne C."/>
            <person name="Gautier V."/>
            <person name="Ament-velasquez S.L."/>
            <person name="Kruys A."/>
            <person name="Hutchinson M.I."/>
            <person name="Powell A.J."/>
            <person name="Barry K."/>
            <person name="Miller A.N."/>
            <person name="Grigoriev I.V."/>
            <person name="Debuchy R."/>
            <person name="Gladieux P."/>
            <person name="Thoren M.H."/>
            <person name="Johannesson H."/>
        </authorList>
    </citation>
    <scope>NUCLEOTIDE SEQUENCE</scope>
    <source>
        <strain evidence="1">CBS 232.78</strain>
    </source>
</reference>
<sequence>MQKKGVPIESAYGLDFCQQSIFDDQRIRHVLEALFPWSGLGIYEAYRRNDQQPSIIYGFMTGLEHGNAPSVLGSVLEPDTPSEPKLVPSMKEQVFLFLDKHTHNNFEVTRLPFSD</sequence>
<dbReference type="EMBL" id="JAULSW010000002">
    <property type="protein sequence ID" value="KAK3391222.1"/>
    <property type="molecule type" value="Genomic_DNA"/>
</dbReference>
<reference evidence="1" key="1">
    <citation type="journal article" date="2023" name="Mol. Phylogenet. Evol.">
        <title>Genome-scale phylogeny and comparative genomics of the fungal order Sordariales.</title>
        <authorList>
            <person name="Hensen N."/>
            <person name="Bonometti L."/>
            <person name="Westerberg I."/>
            <person name="Brannstrom I.O."/>
            <person name="Guillou S."/>
            <person name="Cros-Aarteil S."/>
            <person name="Calhoun S."/>
            <person name="Haridas S."/>
            <person name="Kuo A."/>
            <person name="Mondo S."/>
            <person name="Pangilinan J."/>
            <person name="Riley R."/>
            <person name="LaButti K."/>
            <person name="Andreopoulos B."/>
            <person name="Lipzen A."/>
            <person name="Chen C."/>
            <person name="Yan M."/>
            <person name="Daum C."/>
            <person name="Ng V."/>
            <person name="Clum A."/>
            <person name="Steindorff A."/>
            <person name="Ohm R.A."/>
            <person name="Martin F."/>
            <person name="Silar P."/>
            <person name="Natvig D.O."/>
            <person name="Lalanne C."/>
            <person name="Gautier V."/>
            <person name="Ament-Velasquez S.L."/>
            <person name="Kruys A."/>
            <person name="Hutchinson M.I."/>
            <person name="Powell A.J."/>
            <person name="Barry K."/>
            <person name="Miller A.N."/>
            <person name="Grigoriev I.V."/>
            <person name="Debuchy R."/>
            <person name="Gladieux P."/>
            <person name="Hiltunen Thoren M."/>
            <person name="Johannesson H."/>
        </authorList>
    </citation>
    <scope>NUCLEOTIDE SEQUENCE</scope>
    <source>
        <strain evidence="1">CBS 232.78</strain>
    </source>
</reference>
<name>A0AAE0U555_9PEZI</name>
<evidence type="ECO:0000313" key="1">
    <source>
        <dbReference type="EMBL" id="KAK3391222.1"/>
    </source>
</evidence>
<dbReference type="AlphaFoldDB" id="A0AAE0U555"/>
<gene>
    <name evidence="1" type="ORF">B0H63DRAFT_133554</name>
</gene>
<comment type="caution">
    <text evidence="1">The sequence shown here is derived from an EMBL/GenBank/DDBJ whole genome shotgun (WGS) entry which is preliminary data.</text>
</comment>